<dbReference type="FunFam" id="1.10.10.10:FF:000158">
    <property type="entry name" value="La ribonucleoprotein domain family member 7"/>
    <property type="match status" value="1"/>
</dbReference>
<comment type="caution">
    <text evidence="8">The sequence shown here is derived from an EMBL/GenBank/DDBJ whole genome shotgun (WGS) entry which is preliminary data.</text>
</comment>
<feature type="domain" description="HTH La-type RNA-binding" evidence="6">
    <location>
        <begin position="30"/>
        <end position="121"/>
    </location>
</feature>
<name>V8PGW7_OPHHA</name>
<dbReference type="Gene3D" id="1.10.10.10">
    <property type="entry name" value="Winged helix-like DNA-binding domain superfamily/Winged helix DNA-binding domain"/>
    <property type="match status" value="1"/>
</dbReference>
<keyword evidence="9" id="KW-1185">Reference proteome</keyword>
<protein>
    <submittedName>
        <fullName evidence="8">La-related protein 6</fullName>
    </submittedName>
</protein>
<evidence type="ECO:0000256" key="5">
    <source>
        <dbReference type="SAM" id="MobiDB-lite"/>
    </source>
</evidence>
<gene>
    <name evidence="8" type="primary">LARP6</name>
    <name evidence="8" type="ORF">L345_00885</name>
</gene>
<dbReference type="PROSITE" id="PS51938">
    <property type="entry name" value="SUZ_C"/>
    <property type="match status" value="1"/>
</dbReference>
<dbReference type="SMART" id="SM00715">
    <property type="entry name" value="LA"/>
    <property type="match status" value="1"/>
</dbReference>
<dbReference type="InterPro" id="IPR006630">
    <property type="entry name" value="La_HTH"/>
</dbReference>
<dbReference type="InterPro" id="IPR035979">
    <property type="entry name" value="RBD_domain_sf"/>
</dbReference>
<feature type="region of interest" description="Disordered" evidence="5">
    <location>
        <begin position="257"/>
        <end position="391"/>
    </location>
</feature>
<evidence type="ECO:0000256" key="3">
    <source>
        <dbReference type="ARBA" id="ARBA00023242"/>
    </source>
</evidence>
<dbReference type="InterPro" id="IPR024642">
    <property type="entry name" value="SUZ-C"/>
</dbReference>
<dbReference type="AlphaFoldDB" id="V8PGW7"/>
<evidence type="ECO:0000256" key="1">
    <source>
        <dbReference type="ARBA" id="ARBA00004123"/>
    </source>
</evidence>
<proteinExistence type="predicted"/>
<dbReference type="InterPro" id="IPR045180">
    <property type="entry name" value="La_dom_prot"/>
</dbReference>
<dbReference type="GO" id="GO:0005634">
    <property type="term" value="C:nucleus"/>
    <property type="evidence" value="ECO:0007669"/>
    <property type="project" value="UniProtKB-SubCell"/>
</dbReference>
<dbReference type="InterPro" id="IPR036390">
    <property type="entry name" value="WH_DNA-bd_sf"/>
</dbReference>
<dbReference type="Proteomes" id="UP000018936">
    <property type="component" value="Unassembled WGS sequence"/>
</dbReference>
<dbReference type="PANTHER" id="PTHR22792">
    <property type="entry name" value="LUPUS LA PROTEIN-RELATED"/>
    <property type="match status" value="1"/>
</dbReference>
<dbReference type="PROSITE" id="PS50961">
    <property type="entry name" value="HTH_LA"/>
    <property type="match status" value="1"/>
</dbReference>
<evidence type="ECO:0000256" key="2">
    <source>
        <dbReference type="ARBA" id="ARBA00022884"/>
    </source>
</evidence>
<organism evidence="8 9">
    <name type="scientific">Ophiophagus hannah</name>
    <name type="common">King cobra</name>
    <name type="synonym">Naja hannah</name>
    <dbReference type="NCBI Taxonomy" id="8665"/>
    <lineage>
        <taxon>Eukaryota</taxon>
        <taxon>Metazoa</taxon>
        <taxon>Chordata</taxon>
        <taxon>Craniata</taxon>
        <taxon>Vertebrata</taxon>
        <taxon>Euteleostomi</taxon>
        <taxon>Lepidosauria</taxon>
        <taxon>Squamata</taxon>
        <taxon>Bifurcata</taxon>
        <taxon>Unidentata</taxon>
        <taxon>Episquamata</taxon>
        <taxon>Toxicofera</taxon>
        <taxon>Serpentes</taxon>
        <taxon>Colubroidea</taxon>
        <taxon>Elapidae</taxon>
        <taxon>Elapinae</taxon>
        <taxon>Ophiophagus</taxon>
    </lineage>
</organism>
<evidence type="ECO:0000313" key="8">
    <source>
        <dbReference type="EMBL" id="ETE73268.1"/>
    </source>
</evidence>
<sequence>MSWSFSLSLDRTPYNFDDLSSSASESSSFIIPDQFLIKKIVSQVEFYFSNENLSKDLFLLRHMQRDKMGFVSIKLLTTLKKMKCLTRNWQVTLYALQFSKLLELNEDGTKVRRKNPLPETFVNIPLSKTLLAWNVLSCVESGHSSLLVQENFLNTITKLFGPLGDIACIRIFRPGKKLPSAVKKITSSYPELLDRWCALVEYDRLKSAQKAFGGLSHKQFCSPGQSIKVINLSTLKKTNVVSQEDNEKIKKVPKPFRKWSNKSSEGLEDFSPCSSSTEPDRVPVSTSTVPRKVFSPSGMSTTKPCQSSGQAVKPNSSSISHTDPLQLCKPLSGRRCPSSISAPKSGPSELQKPSNSSWGNRVGPKNLQAPKRHGPPYKQPVVQNRECLGSQPSSTTFCKPVGISPMVIHVPRGPDGTRGFHNTRGGGGALSKH</sequence>
<feature type="region of interest" description="Disordered" evidence="5">
    <location>
        <begin position="409"/>
        <end position="433"/>
    </location>
</feature>
<dbReference type="SUPFAM" id="SSF46785">
    <property type="entry name" value="Winged helix' DNA-binding domain"/>
    <property type="match status" value="1"/>
</dbReference>
<feature type="non-terminal residue" evidence="8">
    <location>
        <position position="1"/>
    </location>
</feature>
<dbReference type="CDD" id="cd08033">
    <property type="entry name" value="LARP_6"/>
    <property type="match status" value="1"/>
</dbReference>
<accession>V8PGW7</accession>
<dbReference type="GO" id="GO:1990904">
    <property type="term" value="C:ribonucleoprotein complex"/>
    <property type="evidence" value="ECO:0007669"/>
    <property type="project" value="InterPro"/>
</dbReference>
<dbReference type="InterPro" id="IPR036388">
    <property type="entry name" value="WH-like_DNA-bd_sf"/>
</dbReference>
<reference evidence="8 9" key="1">
    <citation type="journal article" date="2013" name="Proc. Natl. Acad. Sci. U.S.A.">
        <title>The king cobra genome reveals dynamic gene evolution and adaptation in the snake venom system.</title>
        <authorList>
            <person name="Vonk F.J."/>
            <person name="Casewell N.R."/>
            <person name="Henkel C.V."/>
            <person name="Heimberg A.M."/>
            <person name="Jansen H.J."/>
            <person name="McCleary R.J."/>
            <person name="Kerkkamp H.M."/>
            <person name="Vos R.A."/>
            <person name="Guerreiro I."/>
            <person name="Calvete J.J."/>
            <person name="Wuster W."/>
            <person name="Woods A.E."/>
            <person name="Logan J.M."/>
            <person name="Harrison R.A."/>
            <person name="Castoe T.A."/>
            <person name="de Koning A.P."/>
            <person name="Pollock D.D."/>
            <person name="Yandell M."/>
            <person name="Calderon D."/>
            <person name="Renjifo C."/>
            <person name="Currier R.B."/>
            <person name="Salgado D."/>
            <person name="Pla D."/>
            <person name="Sanz L."/>
            <person name="Hyder A.S."/>
            <person name="Ribeiro J.M."/>
            <person name="Arntzen J.W."/>
            <person name="van den Thillart G.E."/>
            <person name="Boetzer M."/>
            <person name="Pirovano W."/>
            <person name="Dirks R.P."/>
            <person name="Spaink H.P."/>
            <person name="Duboule D."/>
            <person name="McGlinn E."/>
            <person name="Kini R.M."/>
            <person name="Richardson M.K."/>
        </authorList>
    </citation>
    <scope>NUCLEOTIDE SEQUENCE</scope>
    <source>
        <tissue evidence="8">Blood</tissue>
    </source>
</reference>
<dbReference type="Pfam" id="PF05383">
    <property type="entry name" value="La"/>
    <property type="match status" value="1"/>
</dbReference>
<evidence type="ECO:0000259" key="6">
    <source>
        <dbReference type="PROSITE" id="PS50961"/>
    </source>
</evidence>
<dbReference type="GO" id="GO:0003729">
    <property type="term" value="F:mRNA binding"/>
    <property type="evidence" value="ECO:0007669"/>
    <property type="project" value="TreeGrafter"/>
</dbReference>
<feature type="compositionally biased region" description="Gly residues" evidence="5">
    <location>
        <begin position="424"/>
        <end position="433"/>
    </location>
</feature>
<dbReference type="InterPro" id="IPR002344">
    <property type="entry name" value="Lupus_La"/>
</dbReference>
<comment type="subcellular location">
    <subcellularLocation>
        <location evidence="1">Nucleus</location>
    </subcellularLocation>
</comment>
<dbReference type="PRINTS" id="PR00302">
    <property type="entry name" value="LUPUSLA"/>
</dbReference>
<evidence type="ECO:0000259" key="7">
    <source>
        <dbReference type="PROSITE" id="PS51938"/>
    </source>
</evidence>
<dbReference type="EMBL" id="AZIM01000115">
    <property type="protein sequence ID" value="ETE73268.1"/>
    <property type="molecule type" value="Genomic_DNA"/>
</dbReference>
<dbReference type="GO" id="GO:0006396">
    <property type="term" value="P:RNA processing"/>
    <property type="evidence" value="ECO:0007669"/>
    <property type="project" value="InterPro"/>
</dbReference>
<dbReference type="SUPFAM" id="SSF54928">
    <property type="entry name" value="RNA-binding domain, RBD"/>
    <property type="match status" value="1"/>
</dbReference>
<keyword evidence="3" id="KW-0539">Nucleus</keyword>
<feature type="compositionally biased region" description="Polar residues" evidence="5">
    <location>
        <begin position="297"/>
        <end position="323"/>
    </location>
</feature>
<evidence type="ECO:0000313" key="9">
    <source>
        <dbReference type="Proteomes" id="UP000018936"/>
    </source>
</evidence>
<feature type="domain" description="SUZ-C" evidence="7">
    <location>
        <begin position="376"/>
        <end position="424"/>
    </location>
</feature>
<evidence type="ECO:0000256" key="4">
    <source>
        <dbReference type="PROSITE-ProRule" id="PRU00332"/>
    </source>
</evidence>
<dbReference type="OrthoDB" id="435402at2759"/>
<keyword evidence="2 4" id="KW-0694">RNA-binding</keyword>
<dbReference type="PANTHER" id="PTHR22792:SF61">
    <property type="entry name" value="LA RIBONUCLEOPROTEIN DOMAIN FAMILY MEMBER 6"/>
    <property type="match status" value="1"/>
</dbReference>